<dbReference type="OrthoDB" id="1741520at2759"/>
<accession>A0A1R3JT59</accession>
<dbReference type="Proteomes" id="UP000187203">
    <property type="component" value="Unassembled WGS sequence"/>
</dbReference>
<evidence type="ECO:0000313" key="6">
    <source>
        <dbReference type="EMBL" id="OMO97877.1"/>
    </source>
</evidence>
<evidence type="ECO:0000256" key="3">
    <source>
        <dbReference type="ARBA" id="ARBA00022989"/>
    </source>
</evidence>
<dbReference type="InterPro" id="IPR006214">
    <property type="entry name" value="Bax_inhibitor_1-related"/>
</dbReference>
<dbReference type="Pfam" id="PF01027">
    <property type="entry name" value="Bax1-I"/>
    <property type="match status" value="1"/>
</dbReference>
<reference evidence="7" key="1">
    <citation type="submission" date="2013-09" db="EMBL/GenBank/DDBJ databases">
        <title>Corchorus olitorius genome sequencing.</title>
        <authorList>
            <person name="Alam M."/>
            <person name="Haque M.S."/>
            <person name="Islam M.S."/>
            <person name="Emdad E.M."/>
            <person name="Islam M.M."/>
            <person name="Ahmed B."/>
            <person name="Halim A."/>
            <person name="Hossen Q.M.M."/>
            <person name="Hossain M.Z."/>
            <person name="Ahmed R."/>
            <person name="Khan M.M."/>
            <person name="Islam R."/>
            <person name="Rashid M.M."/>
            <person name="Khan S.A."/>
            <person name="Rahman M.S."/>
            <person name="Alam M."/>
            <person name="Yahiya A.S."/>
            <person name="Khan M.S."/>
            <person name="Azam M.S."/>
            <person name="Haque T."/>
            <person name="Lashkar M.Z.H."/>
            <person name="Akhand A.I."/>
            <person name="Morshed G."/>
            <person name="Roy S."/>
            <person name="Uddin K.S."/>
            <person name="Rabeya T."/>
            <person name="Hossain A.S."/>
            <person name="Chowdhury A."/>
            <person name="Snigdha A.R."/>
            <person name="Mortoza M.S."/>
            <person name="Matin S.A."/>
            <person name="Hoque S.M.E."/>
            <person name="Islam M.K."/>
            <person name="Roy D.K."/>
            <person name="Haider R."/>
            <person name="Moosa M.M."/>
            <person name="Elias S.M."/>
            <person name="Hasan A.M."/>
            <person name="Jahan S."/>
            <person name="Shafiuddin M."/>
            <person name="Mahmood N."/>
            <person name="Shommy N.S."/>
        </authorList>
    </citation>
    <scope>NUCLEOTIDE SEQUENCE [LARGE SCALE GENOMIC DNA]</scope>
    <source>
        <strain evidence="7">cv. O-4</strain>
    </source>
</reference>
<keyword evidence="3 5" id="KW-1133">Transmembrane helix</keyword>
<dbReference type="GO" id="GO:0016020">
    <property type="term" value="C:membrane"/>
    <property type="evidence" value="ECO:0007669"/>
    <property type="project" value="UniProtKB-SubCell"/>
</dbReference>
<evidence type="ECO:0000256" key="1">
    <source>
        <dbReference type="ARBA" id="ARBA00004141"/>
    </source>
</evidence>
<evidence type="ECO:0000256" key="4">
    <source>
        <dbReference type="ARBA" id="ARBA00023136"/>
    </source>
</evidence>
<comment type="caution">
    <text evidence="6">The sequence shown here is derived from an EMBL/GenBank/DDBJ whole genome shotgun (WGS) entry which is preliminary data.</text>
</comment>
<comment type="subcellular location">
    <subcellularLocation>
        <location evidence="1">Membrane</location>
        <topology evidence="1">Multi-pass membrane protein</topology>
    </subcellularLocation>
</comment>
<keyword evidence="4 5" id="KW-0472">Membrane</keyword>
<feature type="transmembrane region" description="Helical" evidence="5">
    <location>
        <begin position="7"/>
        <end position="26"/>
    </location>
</feature>
<evidence type="ECO:0000256" key="2">
    <source>
        <dbReference type="ARBA" id="ARBA00022692"/>
    </source>
</evidence>
<evidence type="ECO:0000256" key="5">
    <source>
        <dbReference type="SAM" id="Phobius"/>
    </source>
</evidence>
<organism evidence="6 7">
    <name type="scientific">Corchorus olitorius</name>
    <dbReference type="NCBI Taxonomy" id="93759"/>
    <lineage>
        <taxon>Eukaryota</taxon>
        <taxon>Viridiplantae</taxon>
        <taxon>Streptophyta</taxon>
        <taxon>Embryophyta</taxon>
        <taxon>Tracheophyta</taxon>
        <taxon>Spermatophyta</taxon>
        <taxon>Magnoliopsida</taxon>
        <taxon>eudicotyledons</taxon>
        <taxon>Gunneridae</taxon>
        <taxon>Pentapetalae</taxon>
        <taxon>rosids</taxon>
        <taxon>malvids</taxon>
        <taxon>Malvales</taxon>
        <taxon>Malvaceae</taxon>
        <taxon>Grewioideae</taxon>
        <taxon>Apeibeae</taxon>
        <taxon>Corchorus</taxon>
    </lineage>
</organism>
<dbReference type="AlphaFoldDB" id="A0A1R3JT59"/>
<proteinExistence type="predicted"/>
<sequence>MVARPREYLYLGGMLSSGASIIFWLHFESAIFGGSPSLFMFDVYFGLLVLVGYMLVDTEEIIEKAHLGDNTWTM</sequence>
<evidence type="ECO:0000313" key="7">
    <source>
        <dbReference type="Proteomes" id="UP000187203"/>
    </source>
</evidence>
<protein>
    <submittedName>
        <fullName evidence="6">Bax inhibitor 1-related protein</fullName>
    </submittedName>
</protein>
<name>A0A1R3JT59_9ROSI</name>
<dbReference type="STRING" id="93759.A0A1R3JT59"/>
<keyword evidence="7" id="KW-1185">Reference proteome</keyword>
<feature type="transmembrane region" description="Helical" evidence="5">
    <location>
        <begin position="38"/>
        <end position="56"/>
    </location>
</feature>
<gene>
    <name evidence="6" type="ORF">COLO4_14298</name>
</gene>
<keyword evidence="2 5" id="KW-0812">Transmembrane</keyword>
<dbReference type="EMBL" id="AWUE01015407">
    <property type="protein sequence ID" value="OMO97877.1"/>
    <property type="molecule type" value="Genomic_DNA"/>
</dbReference>